<accession>A0A1M7USX4</accession>
<dbReference type="EMBL" id="LT670849">
    <property type="protein sequence ID" value="SHN86017.1"/>
    <property type="molecule type" value="Genomic_DNA"/>
</dbReference>
<evidence type="ECO:0000256" key="1">
    <source>
        <dbReference type="SAM" id="MobiDB-lite"/>
    </source>
</evidence>
<sequence>MLVFQTKWQVDADELCRDWVKSHWAQLVSKDRYGNDVPPILKIRMARSTEKSAYDAAAESAEPFRDVKVVGLAAATEQPNETHDGGKPDASDDPQAS</sequence>
<feature type="region of interest" description="Disordered" evidence="1">
    <location>
        <begin position="73"/>
        <end position="97"/>
    </location>
</feature>
<evidence type="ECO:0000313" key="3">
    <source>
        <dbReference type="Proteomes" id="UP000184096"/>
    </source>
</evidence>
<dbReference type="AlphaFoldDB" id="A0A1M7USX4"/>
<protein>
    <submittedName>
        <fullName evidence="2">Uncharacterized protein</fullName>
    </submittedName>
</protein>
<reference evidence="3" key="1">
    <citation type="submission" date="2016-11" db="EMBL/GenBank/DDBJ databases">
        <authorList>
            <person name="Varghese N."/>
            <person name="Submissions S."/>
        </authorList>
    </citation>
    <scope>NUCLEOTIDE SEQUENCE [LARGE SCALE GENOMIC DNA]</scope>
    <source>
        <strain evidence="3">GAS401</strain>
    </source>
</reference>
<gene>
    <name evidence="2" type="ORF">SAMN05444170_6524</name>
</gene>
<evidence type="ECO:0000313" key="2">
    <source>
        <dbReference type="EMBL" id="SHN86017.1"/>
    </source>
</evidence>
<proteinExistence type="predicted"/>
<organism evidence="2 3">
    <name type="scientific">Bradyrhizobium erythrophlei</name>
    <dbReference type="NCBI Taxonomy" id="1437360"/>
    <lineage>
        <taxon>Bacteria</taxon>
        <taxon>Pseudomonadati</taxon>
        <taxon>Pseudomonadota</taxon>
        <taxon>Alphaproteobacteria</taxon>
        <taxon>Hyphomicrobiales</taxon>
        <taxon>Nitrobacteraceae</taxon>
        <taxon>Bradyrhizobium</taxon>
    </lineage>
</organism>
<keyword evidence="3" id="KW-1185">Reference proteome</keyword>
<dbReference type="Proteomes" id="UP000184096">
    <property type="component" value="Chromosome I"/>
</dbReference>
<feature type="compositionally biased region" description="Basic and acidic residues" evidence="1">
    <location>
        <begin position="80"/>
        <end position="90"/>
    </location>
</feature>
<name>A0A1M7USX4_9BRAD</name>